<evidence type="ECO:0000259" key="4">
    <source>
        <dbReference type="PROSITE" id="PS50948"/>
    </source>
</evidence>
<keyword evidence="1" id="KW-0732">Signal</keyword>
<feature type="transmembrane region" description="Helical" evidence="3">
    <location>
        <begin position="164"/>
        <end position="185"/>
    </location>
</feature>
<dbReference type="CDD" id="cd01098">
    <property type="entry name" value="PAN_AP_plant"/>
    <property type="match status" value="1"/>
</dbReference>
<dbReference type="Gene3D" id="3.50.4.10">
    <property type="entry name" value="Hepatocyte Growth Factor"/>
    <property type="match status" value="1"/>
</dbReference>
<sequence length="295" mass="32666">MRFAWIPETKQWNPFWYAPKDQCDNYRECGPYGICDSNASPVCKCMRGFHPKNIDAWNLRDGSGGCVRRTALDCLKDKFLHMKNMKLPESTTSFVDRSMSLKDCELLCSRNCSCTAYANANISNGGSGCVIWTGELFDLRQFLEGGQDLYVRLAASDIGNGGRAGAIIIGIAVGIGFLILALSGFSIWKRKRLMSVCNGKTQHKGPAERSQDLLLNEVWRQWKDGKGLEVLDTAVGASYSPCEVLRCIQPKTPGYCLGRNPFETDSSSSKQDESFTVNQVTVTVLDARQTLLKTG</sequence>
<dbReference type="InterPro" id="IPR003609">
    <property type="entry name" value="Pan_app"/>
</dbReference>
<keyword evidence="3" id="KW-0812">Transmembrane</keyword>
<evidence type="ECO:0000256" key="2">
    <source>
        <dbReference type="ARBA" id="ARBA00023157"/>
    </source>
</evidence>
<gene>
    <name evidence="5" type="ORF">DCAF_LOCUS23512</name>
</gene>
<evidence type="ECO:0000313" key="6">
    <source>
        <dbReference type="Proteomes" id="UP001314170"/>
    </source>
</evidence>
<evidence type="ECO:0000313" key="5">
    <source>
        <dbReference type="EMBL" id="CAK7350768.1"/>
    </source>
</evidence>
<dbReference type="Pfam" id="PF08276">
    <property type="entry name" value="PAN_2"/>
    <property type="match status" value="1"/>
</dbReference>
<dbReference type="PANTHER" id="PTHR32444">
    <property type="entry name" value="BULB-TYPE LECTIN DOMAIN-CONTAINING PROTEIN"/>
    <property type="match status" value="1"/>
</dbReference>
<dbReference type="GO" id="GO:0004674">
    <property type="term" value="F:protein serine/threonine kinase activity"/>
    <property type="evidence" value="ECO:0007669"/>
    <property type="project" value="InterPro"/>
</dbReference>
<evidence type="ECO:0000256" key="3">
    <source>
        <dbReference type="SAM" id="Phobius"/>
    </source>
</evidence>
<evidence type="ECO:0000256" key="1">
    <source>
        <dbReference type="ARBA" id="ARBA00022729"/>
    </source>
</evidence>
<keyword evidence="2" id="KW-1015">Disulfide bond</keyword>
<dbReference type="InterPro" id="IPR021820">
    <property type="entry name" value="S-locus_recpt_kinase_C"/>
</dbReference>
<dbReference type="EMBL" id="CAWUPB010001184">
    <property type="protein sequence ID" value="CAK7350768.1"/>
    <property type="molecule type" value="Genomic_DNA"/>
</dbReference>
<keyword evidence="3" id="KW-0472">Membrane</keyword>
<dbReference type="Pfam" id="PF00954">
    <property type="entry name" value="S_locus_glycop"/>
    <property type="match status" value="1"/>
</dbReference>
<name>A0AAV1SKK5_9ROSI</name>
<comment type="caution">
    <text evidence="5">The sequence shown here is derived from an EMBL/GenBank/DDBJ whole genome shotgun (WGS) entry which is preliminary data.</text>
</comment>
<dbReference type="Proteomes" id="UP001314170">
    <property type="component" value="Unassembled WGS sequence"/>
</dbReference>
<dbReference type="Pfam" id="PF11883">
    <property type="entry name" value="DUF3403"/>
    <property type="match status" value="1"/>
</dbReference>
<dbReference type="PROSITE" id="PS50948">
    <property type="entry name" value="PAN"/>
    <property type="match status" value="1"/>
</dbReference>
<keyword evidence="6" id="KW-1185">Reference proteome</keyword>
<feature type="domain" description="Apple" evidence="4">
    <location>
        <begin position="74"/>
        <end position="154"/>
    </location>
</feature>
<accession>A0AAV1SKK5</accession>
<dbReference type="SMART" id="SM00473">
    <property type="entry name" value="PAN_AP"/>
    <property type="match status" value="1"/>
</dbReference>
<protein>
    <recommendedName>
        <fullName evidence="4">Apple domain-containing protein</fullName>
    </recommendedName>
</protein>
<proteinExistence type="predicted"/>
<keyword evidence="3" id="KW-1133">Transmembrane helix</keyword>
<dbReference type="AlphaFoldDB" id="A0AAV1SKK5"/>
<dbReference type="PANTHER" id="PTHR32444:SF89">
    <property type="entry name" value="S GLYCOPROTEIN"/>
    <property type="match status" value="1"/>
</dbReference>
<organism evidence="5 6">
    <name type="scientific">Dovyalis caffra</name>
    <dbReference type="NCBI Taxonomy" id="77055"/>
    <lineage>
        <taxon>Eukaryota</taxon>
        <taxon>Viridiplantae</taxon>
        <taxon>Streptophyta</taxon>
        <taxon>Embryophyta</taxon>
        <taxon>Tracheophyta</taxon>
        <taxon>Spermatophyta</taxon>
        <taxon>Magnoliopsida</taxon>
        <taxon>eudicotyledons</taxon>
        <taxon>Gunneridae</taxon>
        <taxon>Pentapetalae</taxon>
        <taxon>rosids</taxon>
        <taxon>fabids</taxon>
        <taxon>Malpighiales</taxon>
        <taxon>Salicaceae</taxon>
        <taxon>Flacourtieae</taxon>
        <taxon>Dovyalis</taxon>
    </lineage>
</organism>
<reference evidence="5 6" key="1">
    <citation type="submission" date="2024-01" db="EMBL/GenBank/DDBJ databases">
        <authorList>
            <person name="Waweru B."/>
        </authorList>
    </citation>
    <scope>NUCLEOTIDE SEQUENCE [LARGE SCALE GENOMIC DNA]</scope>
</reference>
<dbReference type="InterPro" id="IPR000858">
    <property type="entry name" value="S_locus_glycoprot_dom"/>
</dbReference>
<dbReference type="GO" id="GO:0048544">
    <property type="term" value="P:recognition of pollen"/>
    <property type="evidence" value="ECO:0007669"/>
    <property type="project" value="InterPro"/>
</dbReference>